<proteinExistence type="inferred from homology"/>
<dbReference type="PANTHER" id="PTHR10366">
    <property type="entry name" value="NAD DEPENDENT EPIMERASE/DEHYDRATASE"/>
    <property type="match status" value="1"/>
</dbReference>
<sequence length="353" mass="38683">MATQSPVPPPALILVTGVNGNIASCIALRLLEKGYSVRGTVRHLSSAKHIKKQFEKYGSKFEAVEVGDDITREGVFDDVLAGVDAVVHTSSPVTMDATRPEQQYEPSIRGTLSIIRSAHNVPSVKRFLYLGSMGSAVMGPQDPTKQVVTRDNWNTTTPELVKNLDDPAIGFHIYVGSKIEGERALWKFVEEEKPLFAVTAILAAMAFGPIPSALTAPPRQDQTLGQVYDCFTNRAPGLNPIVSTIWVHVLDVADLFVQSLTSPKTVGKRLLANAGIMSWVQVADILHKKYPDRTRPPASEDAPRMEYPGAEVIKFDTALEEELLGGKWRSLEDAALDAAKDLVEKEQRGWDKL</sequence>
<feature type="domain" description="NAD-dependent epimerase/dehydratase" evidence="3">
    <location>
        <begin position="13"/>
        <end position="267"/>
    </location>
</feature>
<protein>
    <recommendedName>
        <fullName evidence="3">NAD-dependent epimerase/dehydratase domain-containing protein</fullName>
    </recommendedName>
</protein>
<name>A0ABR3EYJ4_9AGAR</name>
<comment type="caution">
    <text evidence="4">The sequence shown here is derived from an EMBL/GenBank/DDBJ whole genome shotgun (WGS) entry which is preliminary data.</text>
</comment>
<dbReference type="InterPro" id="IPR036291">
    <property type="entry name" value="NAD(P)-bd_dom_sf"/>
</dbReference>
<dbReference type="InterPro" id="IPR050425">
    <property type="entry name" value="NAD(P)_dehydrat-like"/>
</dbReference>
<evidence type="ECO:0000256" key="1">
    <source>
        <dbReference type="ARBA" id="ARBA00023002"/>
    </source>
</evidence>
<dbReference type="InterPro" id="IPR001509">
    <property type="entry name" value="Epimerase_deHydtase"/>
</dbReference>
<dbReference type="SUPFAM" id="SSF51735">
    <property type="entry name" value="NAD(P)-binding Rossmann-fold domains"/>
    <property type="match status" value="1"/>
</dbReference>
<dbReference type="PANTHER" id="PTHR10366:SF562">
    <property type="entry name" value="ALDEHYDE REDUCTASE II (AFU_ORTHOLOGUE AFUA_1G11360)"/>
    <property type="match status" value="1"/>
</dbReference>
<reference evidence="4 5" key="1">
    <citation type="submission" date="2024-02" db="EMBL/GenBank/DDBJ databases">
        <title>A draft genome for the cacao thread blight pathogen Marasmius crinis-equi.</title>
        <authorList>
            <person name="Cohen S.P."/>
            <person name="Baruah I.K."/>
            <person name="Amoako-Attah I."/>
            <person name="Bukari Y."/>
            <person name="Meinhardt L.W."/>
            <person name="Bailey B.A."/>
        </authorList>
    </citation>
    <scope>NUCLEOTIDE SEQUENCE [LARGE SCALE GENOMIC DNA]</scope>
    <source>
        <strain evidence="4 5">GH-76</strain>
    </source>
</reference>
<evidence type="ECO:0000259" key="3">
    <source>
        <dbReference type="Pfam" id="PF01370"/>
    </source>
</evidence>
<evidence type="ECO:0000313" key="5">
    <source>
        <dbReference type="Proteomes" id="UP001465976"/>
    </source>
</evidence>
<dbReference type="Gene3D" id="3.40.50.720">
    <property type="entry name" value="NAD(P)-binding Rossmann-like Domain"/>
    <property type="match status" value="1"/>
</dbReference>
<evidence type="ECO:0000256" key="2">
    <source>
        <dbReference type="ARBA" id="ARBA00023445"/>
    </source>
</evidence>
<evidence type="ECO:0000313" key="4">
    <source>
        <dbReference type="EMBL" id="KAL0567993.1"/>
    </source>
</evidence>
<keyword evidence="1" id="KW-0560">Oxidoreductase</keyword>
<dbReference type="Pfam" id="PF01370">
    <property type="entry name" value="Epimerase"/>
    <property type="match status" value="1"/>
</dbReference>
<comment type="similarity">
    <text evidence="2">Belongs to the NAD(P)-dependent epimerase/dehydratase family. Dihydroflavonol-4-reductase subfamily.</text>
</comment>
<accession>A0ABR3EYJ4</accession>
<dbReference type="Proteomes" id="UP001465976">
    <property type="component" value="Unassembled WGS sequence"/>
</dbReference>
<keyword evidence="5" id="KW-1185">Reference proteome</keyword>
<dbReference type="EMBL" id="JBAHYK010001444">
    <property type="protein sequence ID" value="KAL0567993.1"/>
    <property type="molecule type" value="Genomic_DNA"/>
</dbReference>
<gene>
    <name evidence="4" type="ORF">V5O48_013995</name>
</gene>
<organism evidence="4 5">
    <name type="scientific">Marasmius crinis-equi</name>
    <dbReference type="NCBI Taxonomy" id="585013"/>
    <lineage>
        <taxon>Eukaryota</taxon>
        <taxon>Fungi</taxon>
        <taxon>Dikarya</taxon>
        <taxon>Basidiomycota</taxon>
        <taxon>Agaricomycotina</taxon>
        <taxon>Agaricomycetes</taxon>
        <taxon>Agaricomycetidae</taxon>
        <taxon>Agaricales</taxon>
        <taxon>Marasmiineae</taxon>
        <taxon>Marasmiaceae</taxon>
        <taxon>Marasmius</taxon>
    </lineage>
</organism>